<evidence type="ECO:0000256" key="6">
    <source>
        <dbReference type="HAMAP-Rule" id="MF_00922"/>
    </source>
</evidence>
<dbReference type="InterPro" id="IPR039565">
    <property type="entry name" value="BamD-like"/>
</dbReference>
<evidence type="ECO:0000256" key="8">
    <source>
        <dbReference type="SAM" id="SignalP"/>
    </source>
</evidence>
<evidence type="ECO:0000256" key="1">
    <source>
        <dbReference type="ARBA" id="ARBA00022729"/>
    </source>
</evidence>
<evidence type="ECO:0000313" key="11">
    <source>
        <dbReference type="Proteomes" id="UP000242733"/>
    </source>
</evidence>
<keyword evidence="5 6" id="KW-0449">Lipoprotein</keyword>
<comment type="subcellular location">
    <subcellularLocation>
        <location evidence="6">Cell outer membrane</location>
        <topology evidence="6">Lipid-anchor</topology>
    </subcellularLocation>
</comment>
<dbReference type="CDD" id="cd15830">
    <property type="entry name" value="BamD"/>
    <property type="match status" value="1"/>
</dbReference>
<organism evidence="10 11">
    <name type="scientific">Neptuniibacter caesariensis</name>
    <dbReference type="NCBI Taxonomy" id="207954"/>
    <lineage>
        <taxon>Bacteria</taxon>
        <taxon>Pseudomonadati</taxon>
        <taxon>Pseudomonadota</taxon>
        <taxon>Gammaproteobacteria</taxon>
        <taxon>Oceanospirillales</taxon>
        <taxon>Oceanospirillaceae</taxon>
        <taxon>Neptuniibacter</taxon>
    </lineage>
</organism>
<dbReference type="NCBIfam" id="TIGR03302">
    <property type="entry name" value="OM_YfiO"/>
    <property type="match status" value="1"/>
</dbReference>
<evidence type="ECO:0000256" key="7">
    <source>
        <dbReference type="SAM" id="MobiDB-lite"/>
    </source>
</evidence>
<proteinExistence type="inferred from homology"/>
<comment type="caution">
    <text evidence="10">The sequence shown here is derived from an EMBL/GenBank/DDBJ whole genome shotgun (WGS) entry which is preliminary data.</text>
</comment>
<gene>
    <name evidence="6" type="primary">bamD</name>
    <name evidence="10" type="ORF">CSA61_00020</name>
</gene>
<keyword evidence="4 6" id="KW-0998">Cell outer membrane</keyword>
<comment type="function">
    <text evidence="6">Part of the outer membrane protein assembly complex, which is involved in assembly and insertion of beta-barrel proteins into the outer membrane.</text>
</comment>
<evidence type="ECO:0000256" key="5">
    <source>
        <dbReference type="ARBA" id="ARBA00023288"/>
    </source>
</evidence>
<dbReference type="GO" id="GO:0051205">
    <property type="term" value="P:protein insertion into membrane"/>
    <property type="evidence" value="ECO:0007669"/>
    <property type="project" value="UniProtKB-UniRule"/>
</dbReference>
<feature type="region of interest" description="Disordered" evidence="7">
    <location>
        <begin position="275"/>
        <end position="311"/>
    </location>
</feature>
<dbReference type="InterPro" id="IPR011990">
    <property type="entry name" value="TPR-like_helical_dom_sf"/>
</dbReference>
<evidence type="ECO:0000259" key="9">
    <source>
        <dbReference type="Pfam" id="PF13525"/>
    </source>
</evidence>
<dbReference type="InterPro" id="IPR017689">
    <property type="entry name" value="BamD"/>
</dbReference>
<sequence length="311" mass="35860">MRTSKSLIIALFCLTMTACSWFEDAIEYPDVPEQQLYREAMTAMDDKNYDLAIERLQLLEARYPFGRFSEQAQLELIYAYFKNYEAEAARAAADRFIRLHPNHDNIDYAYYLKGLTAFEQDISWITQYLPIDETQRDPGAALDSFDSFSTLVNRYPESLYAPDSYKRMVYLKNRLAAYEVHVARYYIQREAFVAAANRGRYVIENMQETPAVPDALAVMVESYKHLGQEDLAADAMAVLNENYPDYKYTPVYKGEKTLFDAATFDLFNESKEPPVAKPIRMSREAPEPERSVFSKLTFGAFDDDDETGGKE</sequence>
<dbReference type="EMBL" id="PDSG01000001">
    <property type="protein sequence ID" value="PIE20933.1"/>
    <property type="molecule type" value="Genomic_DNA"/>
</dbReference>
<dbReference type="GO" id="GO:0043165">
    <property type="term" value="P:Gram-negative-bacterium-type cell outer membrane assembly"/>
    <property type="evidence" value="ECO:0007669"/>
    <property type="project" value="UniProtKB-UniRule"/>
</dbReference>
<evidence type="ECO:0000256" key="4">
    <source>
        <dbReference type="ARBA" id="ARBA00023237"/>
    </source>
</evidence>
<feature type="chain" id="PRO_5013974787" description="Outer membrane protein assembly factor BamD" evidence="8">
    <location>
        <begin position="26"/>
        <end position="311"/>
    </location>
</feature>
<feature type="domain" description="Outer membrane lipoprotein BamD-like" evidence="9">
    <location>
        <begin position="30"/>
        <end position="234"/>
    </location>
</feature>
<dbReference type="HAMAP" id="MF_00922">
    <property type="entry name" value="OM_assembly_BamD"/>
    <property type="match status" value="1"/>
</dbReference>
<dbReference type="PROSITE" id="PS51257">
    <property type="entry name" value="PROKAR_LIPOPROTEIN"/>
    <property type="match status" value="1"/>
</dbReference>
<dbReference type="GO" id="GO:1990063">
    <property type="term" value="C:Bam protein complex"/>
    <property type="evidence" value="ECO:0007669"/>
    <property type="project" value="TreeGrafter"/>
</dbReference>
<dbReference type="PANTHER" id="PTHR37423:SF1">
    <property type="entry name" value="OUTER MEMBRANE PROTEIN ASSEMBLY FACTOR BAMD"/>
    <property type="match status" value="1"/>
</dbReference>
<dbReference type="Pfam" id="PF13525">
    <property type="entry name" value="YfiO"/>
    <property type="match status" value="1"/>
</dbReference>
<feature type="compositionally biased region" description="Acidic residues" evidence="7">
    <location>
        <begin position="301"/>
        <end position="311"/>
    </location>
</feature>
<keyword evidence="2 6" id="KW-0472">Membrane</keyword>
<reference evidence="10 11" key="1">
    <citation type="submission" date="2017-10" db="EMBL/GenBank/DDBJ databases">
        <title>Novel microbial diversity and functional potential in the marine mammal oral microbiome.</title>
        <authorList>
            <person name="Dudek N.K."/>
            <person name="Sun C.L."/>
            <person name="Burstein D."/>
            <person name="Kantor R.S."/>
            <person name="Aliaga Goltsman D.S."/>
            <person name="Bik E.M."/>
            <person name="Thomas B.C."/>
            <person name="Banfield J.F."/>
            <person name="Relman D.A."/>
        </authorList>
    </citation>
    <scope>NUCLEOTIDE SEQUENCE [LARGE SCALE GENOMIC DNA]</scope>
    <source>
        <strain evidence="10">DOLJORAL78_49_30</strain>
    </source>
</reference>
<dbReference type="AlphaFoldDB" id="A0A2G6JC14"/>
<dbReference type="Proteomes" id="UP000242733">
    <property type="component" value="Unassembled WGS sequence"/>
</dbReference>
<protein>
    <recommendedName>
        <fullName evidence="6">Outer membrane protein assembly factor BamD</fullName>
    </recommendedName>
</protein>
<dbReference type="SUPFAM" id="SSF48452">
    <property type="entry name" value="TPR-like"/>
    <property type="match status" value="1"/>
</dbReference>
<feature type="signal peptide" evidence="8">
    <location>
        <begin position="1"/>
        <end position="25"/>
    </location>
</feature>
<name>A0A2G6JC14_NEPCE</name>
<evidence type="ECO:0000256" key="2">
    <source>
        <dbReference type="ARBA" id="ARBA00023136"/>
    </source>
</evidence>
<feature type="compositionally biased region" description="Basic and acidic residues" evidence="7">
    <location>
        <begin position="281"/>
        <end position="292"/>
    </location>
</feature>
<comment type="similarity">
    <text evidence="6">Belongs to the BamD family.</text>
</comment>
<evidence type="ECO:0000313" key="10">
    <source>
        <dbReference type="EMBL" id="PIE20933.1"/>
    </source>
</evidence>
<keyword evidence="3 6" id="KW-0564">Palmitate</keyword>
<comment type="subunit">
    <text evidence="6">Part of the Bam complex.</text>
</comment>
<keyword evidence="1 6" id="KW-0732">Signal</keyword>
<accession>A0A2G6JC14</accession>
<dbReference type="Gene3D" id="1.25.40.10">
    <property type="entry name" value="Tetratricopeptide repeat domain"/>
    <property type="match status" value="1"/>
</dbReference>
<dbReference type="PANTHER" id="PTHR37423">
    <property type="entry name" value="SOLUBLE LYTIC MUREIN TRANSGLYCOSYLASE-RELATED"/>
    <property type="match status" value="1"/>
</dbReference>
<evidence type="ECO:0000256" key="3">
    <source>
        <dbReference type="ARBA" id="ARBA00023139"/>
    </source>
</evidence>